<evidence type="ECO:0008006" key="2">
    <source>
        <dbReference type="Google" id="ProtNLM"/>
    </source>
</evidence>
<name>A0A0F9EPA3_9ZZZZ</name>
<protein>
    <recommendedName>
        <fullName evidence="2">DUF4864 domain-containing protein</fullName>
    </recommendedName>
</protein>
<proteinExistence type="predicted"/>
<dbReference type="EMBL" id="LAZR01024208">
    <property type="protein sequence ID" value="KKL75933.1"/>
    <property type="molecule type" value="Genomic_DNA"/>
</dbReference>
<evidence type="ECO:0000313" key="1">
    <source>
        <dbReference type="EMBL" id="KKL75933.1"/>
    </source>
</evidence>
<comment type="caution">
    <text evidence="1">The sequence shown here is derived from an EMBL/GenBank/DDBJ whole genome shotgun (WGS) entry which is preliminary data.</text>
</comment>
<gene>
    <name evidence="1" type="ORF">LCGC14_2049940</name>
</gene>
<organism evidence="1">
    <name type="scientific">marine sediment metagenome</name>
    <dbReference type="NCBI Taxonomy" id="412755"/>
    <lineage>
        <taxon>unclassified sequences</taxon>
        <taxon>metagenomes</taxon>
        <taxon>ecological metagenomes</taxon>
    </lineage>
</organism>
<accession>A0A0F9EPA3</accession>
<dbReference type="InterPro" id="IPR032347">
    <property type="entry name" value="DUF4864"/>
</dbReference>
<dbReference type="Pfam" id="PF16156">
    <property type="entry name" value="DUF4864"/>
    <property type="match status" value="1"/>
</dbReference>
<sequence length="136" mass="14658">MLRAALIALTISLAGMAPAQTGASDPEIEAVIQGQIDALKADDFETAFSFASPSIKRIFGTPDRFGTMVEQGYPMIIAPGEVKFLELRQIAGSLWQKVLVRDAKGAFFLLDYQMLPGEGGWQIDGVQLLQAEQLGA</sequence>
<dbReference type="AlphaFoldDB" id="A0A0F9EPA3"/>
<reference evidence="1" key="1">
    <citation type="journal article" date="2015" name="Nature">
        <title>Complex archaea that bridge the gap between prokaryotes and eukaryotes.</title>
        <authorList>
            <person name="Spang A."/>
            <person name="Saw J.H."/>
            <person name="Jorgensen S.L."/>
            <person name="Zaremba-Niedzwiedzka K."/>
            <person name="Martijn J."/>
            <person name="Lind A.E."/>
            <person name="van Eijk R."/>
            <person name="Schleper C."/>
            <person name="Guy L."/>
            <person name="Ettema T.J."/>
        </authorList>
    </citation>
    <scope>NUCLEOTIDE SEQUENCE</scope>
</reference>